<gene>
    <name evidence="10" type="ORF">HNY73_006407</name>
</gene>
<comment type="similarity">
    <text evidence="7">Belongs to the snail C2H2-type zinc-finger protein family.</text>
</comment>
<organism evidence="10 11">
    <name type="scientific">Argiope bruennichi</name>
    <name type="common">Wasp spider</name>
    <name type="synonym">Aranea bruennichi</name>
    <dbReference type="NCBI Taxonomy" id="94029"/>
    <lineage>
        <taxon>Eukaryota</taxon>
        <taxon>Metazoa</taxon>
        <taxon>Ecdysozoa</taxon>
        <taxon>Arthropoda</taxon>
        <taxon>Chelicerata</taxon>
        <taxon>Arachnida</taxon>
        <taxon>Araneae</taxon>
        <taxon>Araneomorphae</taxon>
        <taxon>Entelegynae</taxon>
        <taxon>Araneoidea</taxon>
        <taxon>Araneidae</taxon>
        <taxon>Argiope</taxon>
    </lineage>
</organism>
<dbReference type="Pfam" id="PF00096">
    <property type="entry name" value="zf-C2H2"/>
    <property type="match status" value="1"/>
</dbReference>
<accession>A0A8T0FQ23</accession>
<dbReference type="SUPFAM" id="SSF57667">
    <property type="entry name" value="beta-beta-alpha zinc fingers"/>
    <property type="match status" value="2"/>
</dbReference>
<keyword evidence="2" id="KW-0479">Metal-binding</keyword>
<keyword evidence="6" id="KW-0539">Nucleus</keyword>
<reference evidence="10" key="1">
    <citation type="journal article" date="2020" name="bioRxiv">
        <title>Chromosome-level reference genome of the European wasp spider Argiope bruennichi: a resource for studies on range expansion and evolutionary adaptation.</title>
        <authorList>
            <person name="Sheffer M.M."/>
            <person name="Hoppe A."/>
            <person name="Krehenwinkel H."/>
            <person name="Uhl G."/>
            <person name="Kuss A.W."/>
            <person name="Jensen L."/>
            <person name="Jensen C."/>
            <person name="Gillespie R.G."/>
            <person name="Hoff K.J."/>
            <person name="Prost S."/>
        </authorList>
    </citation>
    <scope>NUCLEOTIDE SEQUENCE</scope>
</reference>
<evidence type="ECO:0000256" key="5">
    <source>
        <dbReference type="ARBA" id="ARBA00022833"/>
    </source>
</evidence>
<protein>
    <submittedName>
        <fullName evidence="10">Zinc finger protein 181 like protein</fullName>
    </submittedName>
</protein>
<dbReference type="OrthoDB" id="6437496at2759"/>
<dbReference type="EMBL" id="JABXBU010000011">
    <property type="protein sequence ID" value="KAF8791560.1"/>
    <property type="molecule type" value="Genomic_DNA"/>
</dbReference>
<dbReference type="PROSITE" id="PS00028">
    <property type="entry name" value="ZINC_FINGER_C2H2_1"/>
    <property type="match status" value="3"/>
</dbReference>
<sequence>MMSSTEQLGRSRRRIKKKECPCCISTSKFKKTYSKVTCTICKRSFASKGMLKAHEAKHHYFRHCPNCPKTFRRTRTFLRHLQSHLNIHPYMCKICLNFFSVKKLLLEHKEVHRNDKGDGLFLNDGPPFACNKCNAIFSSLYDSTVHHKNHVFRCGFCRKEVVAFSNSWDLTLHTRRVHAPQLERGLISTEPLVSTGAVNLHEDSDSDSMDDLTASDNESLADTDYSYQKEAAKPVYTLKRKDKFICFICYDLYPSSELLKAHMIAHKFYPCNLCPKFFADSETAEKHECYIAD</sequence>
<dbReference type="InterPro" id="IPR050527">
    <property type="entry name" value="Snail/Krueppel_Znf"/>
</dbReference>
<evidence type="ECO:0000256" key="3">
    <source>
        <dbReference type="ARBA" id="ARBA00022737"/>
    </source>
</evidence>
<comment type="caution">
    <text evidence="10">The sequence shown here is derived from an EMBL/GenBank/DDBJ whole genome shotgun (WGS) entry which is preliminary data.</text>
</comment>
<dbReference type="PROSITE" id="PS50157">
    <property type="entry name" value="ZINC_FINGER_C2H2_2"/>
    <property type="match status" value="3"/>
</dbReference>
<feature type="domain" description="C2H2-type" evidence="9">
    <location>
        <begin position="36"/>
        <end position="58"/>
    </location>
</feature>
<evidence type="ECO:0000313" key="11">
    <source>
        <dbReference type="Proteomes" id="UP000807504"/>
    </source>
</evidence>
<dbReference type="GO" id="GO:0000981">
    <property type="term" value="F:DNA-binding transcription factor activity, RNA polymerase II-specific"/>
    <property type="evidence" value="ECO:0007669"/>
    <property type="project" value="TreeGrafter"/>
</dbReference>
<evidence type="ECO:0000256" key="7">
    <source>
        <dbReference type="ARBA" id="ARBA00037948"/>
    </source>
</evidence>
<dbReference type="InterPro" id="IPR013087">
    <property type="entry name" value="Znf_C2H2_type"/>
</dbReference>
<keyword evidence="5" id="KW-0862">Zinc</keyword>
<dbReference type="AlphaFoldDB" id="A0A8T0FQ23"/>
<dbReference type="SMART" id="SM00355">
    <property type="entry name" value="ZnF_C2H2"/>
    <property type="match status" value="6"/>
</dbReference>
<dbReference type="GO" id="GO:0008270">
    <property type="term" value="F:zinc ion binding"/>
    <property type="evidence" value="ECO:0007669"/>
    <property type="project" value="UniProtKB-KW"/>
</dbReference>
<name>A0A8T0FQ23_ARGBR</name>
<evidence type="ECO:0000256" key="4">
    <source>
        <dbReference type="ARBA" id="ARBA00022771"/>
    </source>
</evidence>
<comment type="subcellular location">
    <subcellularLocation>
        <location evidence="1">Nucleus</location>
    </subcellularLocation>
</comment>
<dbReference type="GO" id="GO:0005634">
    <property type="term" value="C:nucleus"/>
    <property type="evidence" value="ECO:0007669"/>
    <property type="project" value="UniProtKB-SubCell"/>
</dbReference>
<dbReference type="Gene3D" id="3.30.160.60">
    <property type="entry name" value="Classic Zinc Finger"/>
    <property type="match status" value="3"/>
</dbReference>
<dbReference type="GO" id="GO:0000978">
    <property type="term" value="F:RNA polymerase II cis-regulatory region sequence-specific DNA binding"/>
    <property type="evidence" value="ECO:0007669"/>
    <property type="project" value="TreeGrafter"/>
</dbReference>
<evidence type="ECO:0000256" key="6">
    <source>
        <dbReference type="ARBA" id="ARBA00023242"/>
    </source>
</evidence>
<keyword evidence="11" id="KW-1185">Reference proteome</keyword>
<keyword evidence="3" id="KW-0677">Repeat</keyword>
<dbReference type="InterPro" id="IPR036236">
    <property type="entry name" value="Znf_C2H2_sf"/>
</dbReference>
<evidence type="ECO:0000259" key="9">
    <source>
        <dbReference type="PROSITE" id="PS50157"/>
    </source>
</evidence>
<feature type="domain" description="C2H2-type" evidence="9">
    <location>
        <begin position="90"/>
        <end position="117"/>
    </location>
</feature>
<proteinExistence type="inferred from homology"/>
<dbReference type="Pfam" id="PF13894">
    <property type="entry name" value="zf-C2H2_4"/>
    <property type="match status" value="1"/>
</dbReference>
<evidence type="ECO:0000256" key="8">
    <source>
        <dbReference type="PROSITE-ProRule" id="PRU00042"/>
    </source>
</evidence>
<dbReference type="Proteomes" id="UP000807504">
    <property type="component" value="Unassembled WGS sequence"/>
</dbReference>
<dbReference type="PANTHER" id="PTHR24388:SF54">
    <property type="entry name" value="PROTEIN ESCARGOT"/>
    <property type="match status" value="1"/>
</dbReference>
<evidence type="ECO:0000256" key="1">
    <source>
        <dbReference type="ARBA" id="ARBA00004123"/>
    </source>
</evidence>
<feature type="domain" description="C2H2-type" evidence="9">
    <location>
        <begin position="62"/>
        <end position="89"/>
    </location>
</feature>
<evidence type="ECO:0000313" key="10">
    <source>
        <dbReference type="EMBL" id="KAF8791560.1"/>
    </source>
</evidence>
<reference evidence="10" key="2">
    <citation type="submission" date="2020-06" db="EMBL/GenBank/DDBJ databases">
        <authorList>
            <person name="Sheffer M."/>
        </authorList>
    </citation>
    <scope>NUCLEOTIDE SEQUENCE</scope>
</reference>
<dbReference type="PANTHER" id="PTHR24388">
    <property type="entry name" value="ZINC FINGER PROTEIN"/>
    <property type="match status" value="1"/>
</dbReference>
<keyword evidence="4 8" id="KW-0863">Zinc-finger</keyword>
<evidence type="ECO:0000256" key="2">
    <source>
        <dbReference type="ARBA" id="ARBA00022723"/>
    </source>
</evidence>